<evidence type="ECO:0000313" key="1">
    <source>
        <dbReference type="EMBL" id="MDM8561889.1"/>
    </source>
</evidence>
<evidence type="ECO:0008006" key="3">
    <source>
        <dbReference type="Google" id="ProtNLM"/>
    </source>
</evidence>
<feature type="non-terminal residue" evidence="1">
    <location>
        <position position="1"/>
    </location>
</feature>
<gene>
    <name evidence="1" type="ORF">QUF54_00880</name>
</gene>
<dbReference type="Proteomes" id="UP001171945">
    <property type="component" value="Unassembled WGS sequence"/>
</dbReference>
<dbReference type="EMBL" id="JAUCGM010000018">
    <property type="protein sequence ID" value="MDM8561889.1"/>
    <property type="molecule type" value="Genomic_DNA"/>
</dbReference>
<organism evidence="1 2">
    <name type="scientific">Candidatus Marithioploca araucensis</name>
    <dbReference type="NCBI Taxonomy" id="70273"/>
    <lineage>
        <taxon>Bacteria</taxon>
        <taxon>Pseudomonadati</taxon>
        <taxon>Pseudomonadota</taxon>
        <taxon>Gammaproteobacteria</taxon>
        <taxon>Thiotrichales</taxon>
        <taxon>Thiotrichaceae</taxon>
        <taxon>Candidatus Marithioploca</taxon>
    </lineage>
</organism>
<keyword evidence="2" id="KW-1185">Reference proteome</keyword>
<sequence length="100" mass="11399">ERFWLPKIQLGLGLWSGTYHEIEHRWLRWFDKNGWIPTSQESLEAETQRADVAEQRAQVALEEGKKNKAIETARAMLADGLDAAVVMKYTGLSPDDLTTL</sequence>
<comment type="caution">
    <text evidence="1">The sequence shown here is derived from an EMBL/GenBank/DDBJ whole genome shotgun (WGS) entry which is preliminary data.</text>
</comment>
<proteinExistence type="predicted"/>
<accession>A0ABT7VQF8</accession>
<name>A0ABT7VQF8_9GAMM</name>
<protein>
    <recommendedName>
        <fullName evidence="3">Transposase</fullName>
    </recommendedName>
</protein>
<reference evidence="1" key="1">
    <citation type="submission" date="2023-06" db="EMBL/GenBank/DDBJ databases">
        <title>Uncultivated large filamentous bacteria from sulfidic sediments reveal new species and different genomic features in energy metabolism and defense.</title>
        <authorList>
            <person name="Fonseca A."/>
        </authorList>
    </citation>
    <scope>NUCLEOTIDE SEQUENCE</scope>
    <source>
        <strain evidence="1">HSG4</strain>
    </source>
</reference>
<evidence type="ECO:0000313" key="2">
    <source>
        <dbReference type="Proteomes" id="UP001171945"/>
    </source>
</evidence>